<evidence type="ECO:0008006" key="4">
    <source>
        <dbReference type="Google" id="ProtNLM"/>
    </source>
</evidence>
<evidence type="ECO:0000313" key="3">
    <source>
        <dbReference type="Proteomes" id="UP000034739"/>
    </source>
</evidence>
<feature type="transmembrane region" description="Helical" evidence="1">
    <location>
        <begin position="24"/>
        <end position="48"/>
    </location>
</feature>
<dbReference type="InterPro" id="IPR052534">
    <property type="entry name" value="Extracell_DNA_Util/SecSys_Comp"/>
</dbReference>
<dbReference type="EMBL" id="LCOY01000002">
    <property type="protein sequence ID" value="KKU88775.1"/>
    <property type="molecule type" value="Genomic_DNA"/>
</dbReference>
<comment type="caution">
    <text evidence="2">The sequence shown here is derived from an EMBL/GenBank/DDBJ whole genome shotgun (WGS) entry which is preliminary data.</text>
</comment>
<organism evidence="2 3">
    <name type="scientific">Candidatus Gottesmanbacteria bacterium GW2011_GWA2_47_9</name>
    <dbReference type="NCBI Taxonomy" id="1618445"/>
    <lineage>
        <taxon>Bacteria</taxon>
        <taxon>Candidatus Gottesmaniibacteriota</taxon>
    </lineage>
</organism>
<proteinExistence type="predicted"/>
<protein>
    <recommendedName>
        <fullName evidence="4">Fimbrial assembly family protein</fullName>
    </recommendedName>
</protein>
<sequence>MPANPISVNLLGKDTFSSSPYGRLVTWAITYGRYIMIGTEIVVLLAFISRFSLDRKLTDLKEEISQKQAIIQVNLPFETEIKNLQQQLTHVKTLLKDQAKPLDTFNRLQSYLPPDVHFESYEFSGYKLSVAAVAGTTAGFGQFLASLQADKDITAIDVGDVSRDPLKGIRFKFTAEIAGAKPKEK</sequence>
<evidence type="ECO:0000256" key="1">
    <source>
        <dbReference type="SAM" id="Phobius"/>
    </source>
</evidence>
<evidence type="ECO:0000313" key="2">
    <source>
        <dbReference type="EMBL" id="KKU88775.1"/>
    </source>
</evidence>
<dbReference type="PANTHER" id="PTHR40278">
    <property type="entry name" value="DNA UTILIZATION PROTEIN HOFN"/>
    <property type="match status" value="1"/>
</dbReference>
<dbReference type="PANTHER" id="PTHR40278:SF1">
    <property type="entry name" value="DNA UTILIZATION PROTEIN HOFN"/>
    <property type="match status" value="1"/>
</dbReference>
<keyword evidence="1" id="KW-0472">Membrane</keyword>
<keyword evidence="1" id="KW-1133">Transmembrane helix</keyword>
<name>A0A0G1X2X6_9BACT</name>
<dbReference type="Proteomes" id="UP000034739">
    <property type="component" value="Unassembled WGS sequence"/>
</dbReference>
<reference evidence="2 3" key="1">
    <citation type="journal article" date="2015" name="Nature">
        <title>rRNA introns, odd ribosomes, and small enigmatic genomes across a large radiation of phyla.</title>
        <authorList>
            <person name="Brown C.T."/>
            <person name="Hug L.A."/>
            <person name="Thomas B.C."/>
            <person name="Sharon I."/>
            <person name="Castelle C.J."/>
            <person name="Singh A."/>
            <person name="Wilkins M.J."/>
            <person name="Williams K.H."/>
            <person name="Banfield J.F."/>
        </authorList>
    </citation>
    <scope>NUCLEOTIDE SEQUENCE [LARGE SCALE GENOMIC DNA]</scope>
</reference>
<keyword evidence="1" id="KW-0812">Transmembrane</keyword>
<dbReference type="AlphaFoldDB" id="A0A0G1X2X6"/>
<gene>
    <name evidence="2" type="ORF">UY16_C0002G0047</name>
</gene>
<accession>A0A0G1X2X6</accession>